<keyword evidence="3" id="KW-1185">Reference proteome</keyword>
<comment type="caution">
    <text evidence="2">The sequence shown here is derived from an EMBL/GenBank/DDBJ whole genome shotgun (WGS) entry which is preliminary data.</text>
</comment>
<gene>
    <name evidence="2" type="ORF">ANN_14828</name>
</gene>
<proteinExistence type="predicted"/>
<evidence type="ECO:0000256" key="1">
    <source>
        <dbReference type="SAM" id="MobiDB-lite"/>
    </source>
</evidence>
<name>A0ABQ8SYU4_PERAM</name>
<dbReference type="EMBL" id="JAJSOF020000019">
    <property type="protein sequence ID" value="KAJ4438875.1"/>
    <property type="molecule type" value="Genomic_DNA"/>
</dbReference>
<accession>A0ABQ8SYU4</accession>
<feature type="region of interest" description="Disordered" evidence="1">
    <location>
        <begin position="113"/>
        <end position="135"/>
    </location>
</feature>
<protein>
    <submittedName>
        <fullName evidence="2">Uncharacterized protein</fullName>
    </submittedName>
</protein>
<feature type="compositionally biased region" description="Basic and acidic residues" evidence="1">
    <location>
        <begin position="116"/>
        <end position="135"/>
    </location>
</feature>
<dbReference type="Proteomes" id="UP001148838">
    <property type="component" value="Unassembled WGS sequence"/>
</dbReference>
<evidence type="ECO:0000313" key="3">
    <source>
        <dbReference type="Proteomes" id="UP001148838"/>
    </source>
</evidence>
<dbReference type="PANTHER" id="PTHR47326">
    <property type="entry name" value="TRANSPOSABLE ELEMENT TC3 TRANSPOSASE-LIKE PROTEIN"/>
    <property type="match status" value="1"/>
</dbReference>
<dbReference type="PANTHER" id="PTHR47326:SF1">
    <property type="entry name" value="HTH PSQ-TYPE DOMAIN-CONTAINING PROTEIN"/>
    <property type="match status" value="1"/>
</dbReference>
<dbReference type="InterPro" id="IPR036397">
    <property type="entry name" value="RNaseH_sf"/>
</dbReference>
<organism evidence="2 3">
    <name type="scientific">Periplaneta americana</name>
    <name type="common">American cockroach</name>
    <name type="synonym">Blatta americana</name>
    <dbReference type="NCBI Taxonomy" id="6978"/>
    <lineage>
        <taxon>Eukaryota</taxon>
        <taxon>Metazoa</taxon>
        <taxon>Ecdysozoa</taxon>
        <taxon>Arthropoda</taxon>
        <taxon>Hexapoda</taxon>
        <taxon>Insecta</taxon>
        <taxon>Pterygota</taxon>
        <taxon>Neoptera</taxon>
        <taxon>Polyneoptera</taxon>
        <taxon>Dictyoptera</taxon>
        <taxon>Blattodea</taxon>
        <taxon>Blattoidea</taxon>
        <taxon>Blattidae</taxon>
        <taxon>Blattinae</taxon>
        <taxon>Periplaneta</taxon>
    </lineage>
</organism>
<sequence length="191" mass="22279">MTACDFFLWGYLKDRVFVPPLPRDLEELKTRIREAAATVTEDMLKRVWEEFGYLPNLEDGNGSDADEIFFESNTNEPSVFETLQGGGLKRSLTVLDEDGQSWLNSMLNKVGISSHNGEDDSSNNRRMDGRRIKTEDGRRMEEAEWKWMKENGSSIIKMDGRRRMKVDGRRIKTEDGRRMEEAELKWMEEEE</sequence>
<reference evidence="2 3" key="1">
    <citation type="journal article" date="2022" name="Allergy">
        <title>Genome assembly and annotation of Periplaneta americana reveal a comprehensive cockroach allergen profile.</title>
        <authorList>
            <person name="Wang L."/>
            <person name="Xiong Q."/>
            <person name="Saelim N."/>
            <person name="Wang L."/>
            <person name="Nong W."/>
            <person name="Wan A.T."/>
            <person name="Shi M."/>
            <person name="Liu X."/>
            <person name="Cao Q."/>
            <person name="Hui J.H.L."/>
            <person name="Sookrung N."/>
            <person name="Leung T.F."/>
            <person name="Tungtrongchitr A."/>
            <person name="Tsui S.K.W."/>
        </authorList>
    </citation>
    <scope>NUCLEOTIDE SEQUENCE [LARGE SCALE GENOMIC DNA]</scope>
    <source>
        <strain evidence="2">PWHHKU_190912</strain>
    </source>
</reference>
<evidence type="ECO:0000313" key="2">
    <source>
        <dbReference type="EMBL" id="KAJ4438875.1"/>
    </source>
</evidence>
<dbReference type="Gene3D" id="3.30.420.10">
    <property type="entry name" value="Ribonuclease H-like superfamily/Ribonuclease H"/>
    <property type="match status" value="1"/>
</dbReference>